<dbReference type="STRING" id="1160509.A0A3N4I839"/>
<dbReference type="EMBL" id="ML119673">
    <property type="protein sequence ID" value="RPA82249.1"/>
    <property type="molecule type" value="Genomic_DNA"/>
</dbReference>
<name>A0A3N4I839_ASCIM</name>
<dbReference type="PANTHER" id="PTHR28173">
    <property type="entry name" value="RIBONUCLEASES P/MRP PROTEIN SUBUNIT POP8"/>
    <property type="match status" value="1"/>
</dbReference>
<evidence type="ECO:0000259" key="2">
    <source>
        <dbReference type="Pfam" id="PF20976"/>
    </source>
</evidence>
<dbReference type="AlphaFoldDB" id="A0A3N4I839"/>
<sequence length="170" mass="18014">MSDEADTAMADAPVAVSDPITTSTKKSKKKPYPSVGTSVPFQRVTHRNPPYTYFPLAPHFSPSLPSSVPQPDLLTIRSYINSAFRQFHGIAGTAIDVDILHSYSEDEGNKKKGTLLVRIPTKDVSMALVALGGWTAEVDLGGKRNVGFKIGGTSGTVQGVVGAGQDGIWG</sequence>
<evidence type="ECO:0000313" key="3">
    <source>
        <dbReference type="EMBL" id="RPA82249.1"/>
    </source>
</evidence>
<dbReference type="GO" id="GO:0005655">
    <property type="term" value="C:nucleolar ribonuclease P complex"/>
    <property type="evidence" value="ECO:0007669"/>
    <property type="project" value="InterPro"/>
</dbReference>
<dbReference type="OrthoDB" id="5530243at2759"/>
<gene>
    <name evidence="3" type="ORF">BJ508DRAFT_414282</name>
</gene>
<dbReference type="GO" id="GO:0008033">
    <property type="term" value="P:tRNA processing"/>
    <property type="evidence" value="ECO:0007669"/>
    <property type="project" value="InterPro"/>
</dbReference>
<organism evidence="3 4">
    <name type="scientific">Ascobolus immersus RN42</name>
    <dbReference type="NCBI Taxonomy" id="1160509"/>
    <lineage>
        <taxon>Eukaryota</taxon>
        <taxon>Fungi</taxon>
        <taxon>Dikarya</taxon>
        <taxon>Ascomycota</taxon>
        <taxon>Pezizomycotina</taxon>
        <taxon>Pezizomycetes</taxon>
        <taxon>Pezizales</taxon>
        <taxon>Ascobolaceae</taxon>
        <taxon>Ascobolus</taxon>
    </lineage>
</organism>
<dbReference type="InterPro" id="IPR020347">
    <property type="entry name" value="Pop8"/>
</dbReference>
<dbReference type="PANTHER" id="PTHR28173:SF1">
    <property type="entry name" value="RIBONUCLEASES P_MRP PROTEIN SUBUNIT POP8"/>
    <property type="match status" value="1"/>
</dbReference>
<proteinExistence type="predicted"/>
<evidence type="ECO:0000313" key="4">
    <source>
        <dbReference type="Proteomes" id="UP000275078"/>
    </source>
</evidence>
<evidence type="ECO:0000256" key="1">
    <source>
        <dbReference type="SAM" id="MobiDB-lite"/>
    </source>
</evidence>
<dbReference type="GO" id="GO:0000171">
    <property type="term" value="F:ribonuclease MRP activity"/>
    <property type="evidence" value="ECO:0007669"/>
    <property type="project" value="TreeGrafter"/>
</dbReference>
<dbReference type="GO" id="GO:0000294">
    <property type="term" value="P:nuclear-transcribed mRNA catabolic process, RNase MRP-dependent"/>
    <property type="evidence" value="ECO:0007669"/>
    <property type="project" value="TreeGrafter"/>
</dbReference>
<dbReference type="GO" id="GO:0004526">
    <property type="term" value="F:ribonuclease P activity"/>
    <property type="evidence" value="ECO:0007669"/>
    <property type="project" value="TreeGrafter"/>
</dbReference>
<dbReference type="GO" id="GO:0000172">
    <property type="term" value="C:ribonuclease MRP complex"/>
    <property type="evidence" value="ECO:0007669"/>
    <property type="project" value="InterPro"/>
</dbReference>
<feature type="domain" description="Ribonucleases P/MRP subunit Pop8-like" evidence="2">
    <location>
        <begin position="51"/>
        <end position="134"/>
    </location>
</feature>
<keyword evidence="4" id="KW-1185">Reference proteome</keyword>
<dbReference type="Pfam" id="PF20976">
    <property type="entry name" value="Pop8"/>
    <property type="match status" value="1"/>
</dbReference>
<reference evidence="3 4" key="1">
    <citation type="journal article" date="2018" name="Nat. Ecol. Evol.">
        <title>Pezizomycetes genomes reveal the molecular basis of ectomycorrhizal truffle lifestyle.</title>
        <authorList>
            <person name="Murat C."/>
            <person name="Payen T."/>
            <person name="Noel B."/>
            <person name="Kuo A."/>
            <person name="Morin E."/>
            <person name="Chen J."/>
            <person name="Kohler A."/>
            <person name="Krizsan K."/>
            <person name="Balestrini R."/>
            <person name="Da Silva C."/>
            <person name="Montanini B."/>
            <person name="Hainaut M."/>
            <person name="Levati E."/>
            <person name="Barry K.W."/>
            <person name="Belfiori B."/>
            <person name="Cichocki N."/>
            <person name="Clum A."/>
            <person name="Dockter R.B."/>
            <person name="Fauchery L."/>
            <person name="Guy J."/>
            <person name="Iotti M."/>
            <person name="Le Tacon F."/>
            <person name="Lindquist E.A."/>
            <person name="Lipzen A."/>
            <person name="Malagnac F."/>
            <person name="Mello A."/>
            <person name="Molinier V."/>
            <person name="Miyauchi S."/>
            <person name="Poulain J."/>
            <person name="Riccioni C."/>
            <person name="Rubini A."/>
            <person name="Sitrit Y."/>
            <person name="Splivallo R."/>
            <person name="Traeger S."/>
            <person name="Wang M."/>
            <person name="Zifcakova L."/>
            <person name="Wipf D."/>
            <person name="Zambonelli A."/>
            <person name="Paolocci F."/>
            <person name="Nowrousian M."/>
            <person name="Ottonello S."/>
            <person name="Baldrian P."/>
            <person name="Spatafora J.W."/>
            <person name="Henrissat B."/>
            <person name="Nagy L.G."/>
            <person name="Aury J.M."/>
            <person name="Wincker P."/>
            <person name="Grigoriev I.V."/>
            <person name="Bonfante P."/>
            <person name="Martin F.M."/>
        </authorList>
    </citation>
    <scope>NUCLEOTIDE SEQUENCE [LARGE SCALE GENOMIC DNA]</scope>
    <source>
        <strain evidence="3 4">RN42</strain>
    </source>
</reference>
<dbReference type="Proteomes" id="UP000275078">
    <property type="component" value="Unassembled WGS sequence"/>
</dbReference>
<protein>
    <recommendedName>
        <fullName evidence="2">Ribonucleases P/MRP subunit Pop8-like domain-containing protein</fullName>
    </recommendedName>
</protein>
<feature type="region of interest" description="Disordered" evidence="1">
    <location>
        <begin position="1"/>
        <end position="41"/>
    </location>
</feature>
<accession>A0A3N4I839</accession>
<dbReference type="InterPro" id="IPR049128">
    <property type="entry name" value="Pop8-like_dom"/>
</dbReference>
<dbReference type="GO" id="GO:0034965">
    <property type="term" value="P:intronic box C/D snoRNA processing"/>
    <property type="evidence" value="ECO:0007669"/>
    <property type="project" value="TreeGrafter"/>
</dbReference>